<evidence type="ECO:0000313" key="4">
    <source>
        <dbReference type="Proteomes" id="UP001652622"/>
    </source>
</evidence>
<dbReference type="PANTHER" id="PTHR31075">
    <property type="entry name" value="CENTROSOMAL PROTEIN OF 85 KDA"/>
    <property type="match status" value="1"/>
</dbReference>
<gene>
    <name evidence="5" type="primary">CEP85L</name>
</gene>
<dbReference type="InterPro" id="IPR058190">
    <property type="entry name" value="CC4_CEP85"/>
</dbReference>
<keyword evidence="4" id="KW-1185">Reference proteome</keyword>
<dbReference type="AlphaFoldDB" id="A0A6P9BWZ2"/>
<dbReference type="GO" id="GO:0005813">
    <property type="term" value="C:centrosome"/>
    <property type="evidence" value="ECO:0007669"/>
    <property type="project" value="TreeGrafter"/>
</dbReference>
<dbReference type="CTD" id="387119"/>
<dbReference type="KEGG" id="pgut:117666217"/>
<organism evidence="4 5">
    <name type="scientific">Pantherophis guttatus</name>
    <name type="common">Corn snake</name>
    <name type="synonym">Elaphe guttata</name>
    <dbReference type="NCBI Taxonomy" id="94885"/>
    <lineage>
        <taxon>Eukaryota</taxon>
        <taxon>Metazoa</taxon>
        <taxon>Chordata</taxon>
        <taxon>Craniata</taxon>
        <taxon>Vertebrata</taxon>
        <taxon>Euteleostomi</taxon>
        <taxon>Lepidosauria</taxon>
        <taxon>Squamata</taxon>
        <taxon>Bifurcata</taxon>
        <taxon>Unidentata</taxon>
        <taxon>Episquamata</taxon>
        <taxon>Toxicofera</taxon>
        <taxon>Serpentes</taxon>
        <taxon>Colubroidea</taxon>
        <taxon>Colubridae</taxon>
        <taxon>Colubrinae</taxon>
        <taxon>Pantherophis</taxon>
    </lineage>
</organism>
<dbReference type="PANTHER" id="PTHR31075:SF2">
    <property type="entry name" value="CENTROSOMAL PROTEIN OF 85 KDA-LIKE"/>
    <property type="match status" value="1"/>
</dbReference>
<feature type="coiled-coil region" evidence="1">
    <location>
        <begin position="618"/>
        <end position="711"/>
    </location>
</feature>
<keyword evidence="1" id="KW-0175">Coiled coil</keyword>
<feature type="domain" description="Centrosomal protein of 85 kDa-like CC4 coiled-coil" evidence="3">
    <location>
        <begin position="622"/>
        <end position="701"/>
    </location>
</feature>
<feature type="coiled-coil region" evidence="1">
    <location>
        <begin position="467"/>
        <end position="588"/>
    </location>
</feature>
<sequence>MAEHGGPKRITILQLQVPSCKMGVIVTVLQKVSEDCNTEGPECSSSGWFSGTDSLWQATAGPASRQSIHIRRHSIASDSGDTGVGTSCSDSVEDHSTSSGTSSFKPSRSLVSIPTAHVMPSHINTSLSKHRDPLKSSSAKWSTSLLRSAQSRHQGMLDSSLDMKDLRPVRKWSSLSKLSTPLSCNQDGDVYSAECRTNLDTNGRDKTVSPQLRTSGSNCLYSSMELLKSEDRENGKKKNSSLNCKYKFESCSKEDWGVPDVSSRRHALDMTYSALPESKPAPLNSEAFHQEYITLEPQAAVPSQVSIQSSERTQRWLTEQFRTNPPESRPSEESYSLSPWQLQQLEELRTGSEHTLQVLGGSYHQSYPATNFQDYNNWESLMKIKEGLLRQKEIVIDRQNQQINLLYQKIRENELRAQQARLGHIVHCEESYMNNFQPQYEKPSMAAQFADRSLTQCEREQVKLASVQNKEVQLSEFLKEIVNKSNEDKKKMEEKLKTRDRYISSLKKKCQKELEQNKEKQRRIETLEKYLADLPTLDDIEKQSKELLGLEEKYKQLKAGMVELEKELEASETQCKEKELQLVCQKKKEKELIVAVQSLQQKVEKCLEDGVRLPMLDAKQLQSENESLTEKNEKANKVIDNQQNRITEISLEIQSMQEKLLEGNLTIQKQKNELEEKDKSVQQLKEVLLENQRFMEENASLREQIHQMEQSRQPVAEKLPVADQLFIEMSHCLFDLKALCSILTHRAQGKEPNLSLLLGIQSMNSSSEDEKHHSTESLSKKLSEVCQLRKDIDELRTIISDCYAQDMGENCITQ</sequence>
<dbReference type="Proteomes" id="UP001652622">
    <property type="component" value="Unplaced"/>
</dbReference>
<name>A0A6P9BWZ2_PANGU</name>
<feature type="compositionally biased region" description="Low complexity" evidence="2">
    <location>
        <begin position="97"/>
        <end position="108"/>
    </location>
</feature>
<evidence type="ECO:0000256" key="1">
    <source>
        <dbReference type="SAM" id="Coils"/>
    </source>
</evidence>
<dbReference type="InterPro" id="IPR040210">
    <property type="entry name" value="Cep85/Cep85L"/>
</dbReference>
<evidence type="ECO:0000313" key="5">
    <source>
        <dbReference type="RefSeq" id="XP_034274579.1"/>
    </source>
</evidence>
<evidence type="ECO:0000259" key="3">
    <source>
        <dbReference type="Pfam" id="PF24555"/>
    </source>
</evidence>
<dbReference type="InParanoid" id="A0A6P9BWZ2"/>
<protein>
    <submittedName>
        <fullName evidence="5">Centrosomal protein of 85 kDa-like isoform X1</fullName>
    </submittedName>
</protein>
<feature type="region of interest" description="Disordered" evidence="2">
    <location>
        <begin position="73"/>
        <end position="108"/>
    </location>
</feature>
<reference evidence="5" key="1">
    <citation type="submission" date="2025-08" db="UniProtKB">
        <authorList>
            <consortium name="RefSeq"/>
        </authorList>
    </citation>
    <scope>IDENTIFICATION</scope>
    <source>
        <tissue evidence="5">Blood</tissue>
    </source>
</reference>
<accession>A0A6P9BWZ2</accession>
<dbReference type="Pfam" id="PF24555">
    <property type="entry name" value="CC4_CEP85"/>
    <property type="match status" value="1"/>
</dbReference>
<dbReference type="OrthoDB" id="5972981at2759"/>
<dbReference type="GeneID" id="117666217"/>
<proteinExistence type="predicted"/>
<dbReference type="RefSeq" id="XP_034274579.1">
    <property type="nucleotide sequence ID" value="XM_034418688.2"/>
</dbReference>
<evidence type="ECO:0000256" key="2">
    <source>
        <dbReference type="SAM" id="MobiDB-lite"/>
    </source>
</evidence>
<feature type="compositionally biased region" description="Polar residues" evidence="2">
    <location>
        <begin position="76"/>
        <end position="90"/>
    </location>
</feature>